<name>G2DGG9_9GAMM</name>
<dbReference type="AlphaFoldDB" id="G2DGG9"/>
<organism evidence="1 2">
    <name type="scientific">endosymbiont of Riftia pachyptila</name>
    <name type="common">vent Ph05</name>
    <dbReference type="NCBI Taxonomy" id="1048808"/>
    <lineage>
        <taxon>Bacteria</taxon>
        <taxon>Pseudomonadati</taxon>
        <taxon>Pseudomonadota</taxon>
        <taxon>Gammaproteobacteria</taxon>
        <taxon>sulfur-oxidizing symbionts</taxon>
    </lineage>
</organism>
<sequence length="330" mass="36855">MMQVNLKEFGMSAMQKIILEKKAALAESVGIPLSALAALCAEVWPDADAIDTTLQRHLKDLTHCETLYAWDLDGREISSLIRDGVADPAWRGRDLSHRPYLKNNLPFKGIMLSSVYQSAYSGKECVTALQAVRREDQLMGFIAADFSLNKLLADTPALAAESQWQQFKGDPAVRSTLFMQQRVQSLLDENIDSVHDTVLTLMSTHGIFHSKIHYSSGRCSFWLLEDPYSYRIHGVLEIIDPDISLAYPLHDYPAVAKVTPSQLRAALDGLKALRFADETIYLRSASLNIMNGMIGLTFSCDGSHYMSIDEFLEKNLVFWVGELATEQTSS</sequence>
<evidence type="ECO:0000313" key="1">
    <source>
        <dbReference type="EMBL" id="EGV50274.1"/>
    </source>
</evidence>
<protein>
    <submittedName>
        <fullName evidence="1">Uncharacterized protein</fullName>
    </submittedName>
</protein>
<evidence type="ECO:0000313" key="2">
    <source>
        <dbReference type="Proteomes" id="UP000004491"/>
    </source>
</evidence>
<dbReference type="SUPFAM" id="SSF103190">
    <property type="entry name" value="Sensory domain-like"/>
    <property type="match status" value="1"/>
</dbReference>
<accession>G2DGG9</accession>
<dbReference type="Proteomes" id="UP000004491">
    <property type="component" value="Unassembled WGS sequence"/>
</dbReference>
<dbReference type="CDD" id="cd18773">
    <property type="entry name" value="PDC1_HK_sensor"/>
    <property type="match status" value="1"/>
</dbReference>
<dbReference type="InterPro" id="IPR029151">
    <property type="entry name" value="Sensor-like_sf"/>
</dbReference>
<comment type="caution">
    <text evidence="1">The sequence shown here is derived from an EMBL/GenBank/DDBJ whole genome shotgun (WGS) entry which is preliminary data.</text>
</comment>
<dbReference type="PATRIC" id="fig|1048808.3.peg.2754"/>
<proteinExistence type="predicted"/>
<gene>
    <name evidence="1" type="ORF">Rifp1Sym_dn00010</name>
</gene>
<dbReference type="Gene3D" id="3.30.450.20">
    <property type="entry name" value="PAS domain"/>
    <property type="match status" value="1"/>
</dbReference>
<reference evidence="1" key="1">
    <citation type="journal article" date="2011" name="ISME J.">
        <title>The endosymbionts of the deep-sea tubeworms Riftia pachyptila and Tevnia jerichonana share an identical physiology as revealed by proteogenomic analyses.</title>
        <authorList>
            <person name="Gardebrecht A."/>
            <person name="Markert S."/>
            <person name="Felbeck H."/>
            <person name="Thuermer A."/>
            <person name="Albrecht D."/>
            <person name="Wollherr A."/>
            <person name="Kabisch J."/>
            <person name="Lehmann R."/>
            <person name="Daniel R."/>
            <person name="Liesegang H."/>
            <person name="Hecker M."/>
            <person name="Sievert S.M."/>
            <person name="Schweder T."/>
        </authorList>
    </citation>
    <scope>NUCLEOTIDE SEQUENCE [LARGE SCALE GENOMIC DNA]</scope>
</reference>
<dbReference type="EMBL" id="AFOC01000093">
    <property type="protein sequence ID" value="EGV50274.1"/>
    <property type="molecule type" value="Genomic_DNA"/>
</dbReference>
<keyword evidence="2" id="KW-1185">Reference proteome</keyword>